<proteinExistence type="predicted"/>
<gene>
    <name evidence="1" type="ORF">BDN72DRAFT_962770</name>
</gene>
<accession>A0ACD3AGP2</accession>
<keyword evidence="2" id="KW-1185">Reference proteome</keyword>
<protein>
    <submittedName>
        <fullName evidence="1">Uncharacterized protein</fullName>
    </submittedName>
</protein>
<sequence>MNDRDRWLQICATTSLRSSSMLGSSDRSFRTDHCDPRWNEVNSTFAKDAWSIYTQKGKQGREIYSKLHPQYLADNDDHYGTNTRKLVAQSPSRSRSQPRFRTLLCFRIVVQRLDCHIDEVGTIRDVVIGIRDAAQAQADAADKAKIIHRDISARNIMAKFHWANGDKEIRKIQGYLIDWDLAVDLADQEGAKEKLIGRMGTWYFIAAGLVPGAGKPTLPQNRLDGVESLFNVLVYVASHFAPHKWGSSEELSTFVYSYFYFGSSKIVFLRDQGRSLVEQLHHAPLRALIWSLAKTLAVRYQVIENMDNVNYLTFGTEDAKIGINEDSRFRIRALEALDNPQWLVSVLNRALGLAGLGPDDRLIKHTLLPLPGLSSDHWP</sequence>
<evidence type="ECO:0000313" key="1">
    <source>
        <dbReference type="EMBL" id="TFK65063.1"/>
    </source>
</evidence>
<dbReference type="Proteomes" id="UP000308600">
    <property type="component" value="Unassembled WGS sequence"/>
</dbReference>
<evidence type="ECO:0000313" key="2">
    <source>
        <dbReference type="Proteomes" id="UP000308600"/>
    </source>
</evidence>
<organism evidence="1 2">
    <name type="scientific">Pluteus cervinus</name>
    <dbReference type="NCBI Taxonomy" id="181527"/>
    <lineage>
        <taxon>Eukaryota</taxon>
        <taxon>Fungi</taxon>
        <taxon>Dikarya</taxon>
        <taxon>Basidiomycota</taxon>
        <taxon>Agaricomycotina</taxon>
        <taxon>Agaricomycetes</taxon>
        <taxon>Agaricomycetidae</taxon>
        <taxon>Agaricales</taxon>
        <taxon>Pluteineae</taxon>
        <taxon>Pluteaceae</taxon>
        <taxon>Pluteus</taxon>
    </lineage>
</organism>
<dbReference type="EMBL" id="ML208449">
    <property type="protein sequence ID" value="TFK65063.1"/>
    <property type="molecule type" value="Genomic_DNA"/>
</dbReference>
<name>A0ACD3AGP2_9AGAR</name>
<reference evidence="1 2" key="1">
    <citation type="journal article" date="2019" name="Nat. Ecol. Evol.">
        <title>Megaphylogeny resolves global patterns of mushroom evolution.</title>
        <authorList>
            <person name="Varga T."/>
            <person name="Krizsan K."/>
            <person name="Foldi C."/>
            <person name="Dima B."/>
            <person name="Sanchez-Garcia M."/>
            <person name="Sanchez-Ramirez S."/>
            <person name="Szollosi G.J."/>
            <person name="Szarkandi J.G."/>
            <person name="Papp V."/>
            <person name="Albert L."/>
            <person name="Andreopoulos W."/>
            <person name="Angelini C."/>
            <person name="Antonin V."/>
            <person name="Barry K.W."/>
            <person name="Bougher N.L."/>
            <person name="Buchanan P."/>
            <person name="Buyck B."/>
            <person name="Bense V."/>
            <person name="Catcheside P."/>
            <person name="Chovatia M."/>
            <person name="Cooper J."/>
            <person name="Damon W."/>
            <person name="Desjardin D."/>
            <person name="Finy P."/>
            <person name="Geml J."/>
            <person name="Haridas S."/>
            <person name="Hughes K."/>
            <person name="Justo A."/>
            <person name="Karasinski D."/>
            <person name="Kautmanova I."/>
            <person name="Kiss B."/>
            <person name="Kocsube S."/>
            <person name="Kotiranta H."/>
            <person name="LaButti K.M."/>
            <person name="Lechner B.E."/>
            <person name="Liimatainen K."/>
            <person name="Lipzen A."/>
            <person name="Lukacs Z."/>
            <person name="Mihaltcheva S."/>
            <person name="Morgado L.N."/>
            <person name="Niskanen T."/>
            <person name="Noordeloos M.E."/>
            <person name="Ohm R.A."/>
            <person name="Ortiz-Santana B."/>
            <person name="Ovrebo C."/>
            <person name="Racz N."/>
            <person name="Riley R."/>
            <person name="Savchenko A."/>
            <person name="Shiryaev A."/>
            <person name="Soop K."/>
            <person name="Spirin V."/>
            <person name="Szebenyi C."/>
            <person name="Tomsovsky M."/>
            <person name="Tulloss R.E."/>
            <person name="Uehling J."/>
            <person name="Grigoriev I.V."/>
            <person name="Vagvolgyi C."/>
            <person name="Papp T."/>
            <person name="Martin F.M."/>
            <person name="Miettinen O."/>
            <person name="Hibbett D.S."/>
            <person name="Nagy L.G."/>
        </authorList>
    </citation>
    <scope>NUCLEOTIDE SEQUENCE [LARGE SCALE GENOMIC DNA]</scope>
    <source>
        <strain evidence="1 2">NL-1719</strain>
    </source>
</reference>